<gene>
    <name evidence="1" type="ordered locus">Caka_2085</name>
</gene>
<organism evidence="1 2">
    <name type="scientific">Coraliomargarita akajimensis (strain DSM 45221 / IAM 15411 / JCM 23193 / KCTC 12865 / 04OKA010-24)</name>
    <dbReference type="NCBI Taxonomy" id="583355"/>
    <lineage>
        <taxon>Bacteria</taxon>
        <taxon>Pseudomonadati</taxon>
        <taxon>Verrucomicrobiota</taxon>
        <taxon>Opitutia</taxon>
        <taxon>Puniceicoccales</taxon>
        <taxon>Coraliomargaritaceae</taxon>
        <taxon>Coraliomargarita</taxon>
    </lineage>
</organism>
<evidence type="ECO:0000313" key="1">
    <source>
        <dbReference type="EMBL" id="ADE55103.1"/>
    </source>
</evidence>
<sequence>MVKVSIDYEGELHCSVAHGPSSAVVHTDAPVDNNGKGESFSPTDLCASALGSCIATIVGMRLQAVGVEMAGMRLEVSKEMSADLPRRIVKLSTEVWIPCALSDEQKAMVENAAATCPVHYSLNPEIDKPIIFHWA</sequence>
<evidence type="ECO:0000313" key="2">
    <source>
        <dbReference type="Proteomes" id="UP000000925"/>
    </source>
</evidence>
<dbReference type="STRING" id="583355.Caka_2085"/>
<reference evidence="1 2" key="1">
    <citation type="journal article" date="2010" name="Stand. Genomic Sci.">
        <title>Complete genome sequence of Coraliomargarita akajimensis type strain (04OKA010-24).</title>
        <authorList>
            <person name="Mavromatis K."/>
            <person name="Abt B."/>
            <person name="Brambilla E."/>
            <person name="Lapidus A."/>
            <person name="Copeland A."/>
            <person name="Deshpande S."/>
            <person name="Nolan M."/>
            <person name="Lucas S."/>
            <person name="Tice H."/>
            <person name="Cheng J.F."/>
            <person name="Han C."/>
            <person name="Detter J.C."/>
            <person name="Woyke T."/>
            <person name="Goodwin L."/>
            <person name="Pitluck S."/>
            <person name="Held B."/>
            <person name="Brettin T."/>
            <person name="Tapia R."/>
            <person name="Ivanova N."/>
            <person name="Mikhailova N."/>
            <person name="Pati A."/>
            <person name="Liolios K."/>
            <person name="Chen A."/>
            <person name="Palaniappan K."/>
            <person name="Land M."/>
            <person name="Hauser L."/>
            <person name="Chang Y.J."/>
            <person name="Jeffries C.D."/>
            <person name="Rohde M."/>
            <person name="Goker M."/>
            <person name="Bristow J."/>
            <person name="Eisen J.A."/>
            <person name="Markowitz V."/>
            <person name="Hugenholtz P."/>
            <person name="Klenk H.P."/>
            <person name="Kyrpides N.C."/>
        </authorList>
    </citation>
    <scope>NUCLEOTIDE SEQUENCE [LARGE SCALE GENOMIC DNA]</scope>
    <source>
        <strain evidence="2">DSM 45221 / IAM 15411 / JCM 23193 / KCTC 12865</strain>
    </source>
</reference>
<dbReference type="PANTHER" id="PTHR39624">
    <property type="entry name" value="PROTEIN INVOLVED IN RIMO-MEDIATED BETA-METHYLTHIOLATION OF RIBOSOMAL PROTEIN S12 YCAO"/>
    <property type="match status" value="1"/>
</dbReference>
<dbReference type="AlphaFoldDB" id="D5ELG7"/>
<dbReference type="OrthoDB" id="290036at2"/>
<dbReference type="InterPro" id="IPR015946">
    <property type="entry name" value="KH_dom-like_a/b"/>
</dbReference>
<dbReference type="HOGENOM" id="CLU_100275_5_0_0"/>
<dbReference type="PANTHER" id="PTHR39624:SF2">
    <property type="entry name" value="OSMC-LIKE PROTEIN"/>
    <property type="match status" value="1"/>
</dbReference>
<dbReference type="InterPro" id="IPR003718">
    <property type="entry name" value="OsmC/Ohr_fam"/>
</dbReference>
<protein>
    <submittedName>
        <fullName evidence="1">OsmC family protein</fullName>
    </submittedName>
</protein>
<proteinExistence type="predicted"/>
<dbReference type="InterPro" id="IPR036102">
    <property type="entry name" value="OsmC/Ohrsf"/>
</dbReference>
<keyword evidence="2" id="KW-1185">Reference proteome</keyword>
<dbReference type="Gene3D" id="3.30.300.20">
    <property type="match status" value="1"/>
</dbReference>
<dbReference type="KEGG" id="caa:Caka_2085"/>
<name>D5ELG7_CORAD</name>
<dbReference type="eggNOG" id="COG1765">
    <property type="taxonomic scope" value="Bacteria"/>
</dbReference>
<dbReference type="SUPFAM" id="SSF82784">
    <property type="entry name" value="OsmC-like"/>
    <property type="match status" value="1"/>
</dbReference>
<dbReference type="Pfam" id="PF02566">
    <property type="entry name" value="OsmC"/>
    <property type="match status" value="1"/>
</dbReference>
<accession>D5ELG7</accession>
<dbReference type="EMBL" id="CP001998">
    <property type="protein sequence ID" value="ADE55103.1"/>
    <property type="molecule type" value="Genomic_DNA"/>
</dbReference>
<dbReference type="Proteomes" id="UP000000925">
    <property type="component" value="Chromosome"/>
</dbReference>
<dbReference type="RefSeq" id="WP_013043825.1">
    <property type="nucleotide sequence ID" value="NC_014008.1"/>
</dbReference>